<keyword evidence="2 5" id="KW-0547">Nucleotide-binding</keyword>
<protein>
    <recommendedName>
        <fullName evidence="7">Protein kinase domain-containing protein</fullName>
    </recommendedName>
</protein>
<dbReference type="PROSITE" id="PS50011">
    <property type="entry name" value="PROTEIN_KINASE_DOM"/>
    <property type="match status" value="1"/>
</dbReference>
<keyword evidence="1" id="KW-0808">Transferase</keyword>
<dbReference type="EMBL" id="PUHY01000005">
    <property type="protein sequence ID" value="PQO37175.1"/>
    <property type="molecule type" value="Genomic_DNA"/>
</dbReference>
<dbReference type="PROSITE" id="PS00107">
    <property type="entry name" value="PROTEIN_KINASE_ATP"/>
    <property type="match status" value="1"/>
</dbReference>
<keyword evidence="4 5" id="KW-0067">ATP-binding</keyword>
<evidence type="ECO:0000259" key="7">
    <source>
        <dbReference type="PROSITE" id="PS50011"/>
    </source>
</evidence>
<evidence type="ECO:0000256" key="1">
    <source>
        <dbReference type="ARBA" id="ARBA00022679"/>
    </source>
</evidence>
<feature type="binding site" evidence="5">
    <location>
        <position position="197"/>
    </location>
    <ligand>
        <name>ATP</name>
        <dbReference type="ChEBI" id="CHEBI:30616"/>
    </ligand>
</feature>
<dbReference type="PROSITE" id="PS00108">
    <property type="entry name" value="PROTEIN_KINASE_ST"/>
    <property type="match status" value="1"/>
</dbReference>
<feature type="region of interest" description="Disordered" evidence="6">
    <location>
        <begin position="139"/>
        <end position="158"/>
    </location>
</feature>
<keyword evidence="3" id="KW-0418">Kinase</keyword>
<evidence type="ECO:0000256" key="6">
    <source>
        <dbReference type="SAM" id="MobiDB-lite"/>
    </source>
</evidence>
<dbReference type="InterPro" id="IPR000719">
    <property type="entry name" value="Prot_kinase_dom"/>
</dbReference>
<feature type="compositionally biased region" description="Low complexity" evidence="6">
    <location>
        <begin position="139"/>
        <end position="148"/>
    </location>
</feature>
<proteinExistence type="predicted"/>
<dbReference type="Pfam" id="PF06439">
    <property type="entry name" value="3keto-disac_hyd"/>
    <property type="match status" value="3"/>
</dbReference>
<dbReference type="RefSeq" id="WP_105328424.1">
    <property type="nucleotide sequence ID" value="NZ_PUHY01000005.1"/>
</dbReference>
<dbReference type="Gene3D" id="3.30.200.20">
    <property type="entry name" value="Phosphorylase Kinase, domain 1"/>
    <property type="match status" value="1"/>
</dbReference>
<accession>A0A2S8FYA8</accession>
<dbReference type="Gene3D" id="1.10.510.10">
    <property type="entry name" value="Transferase(Phosphotransferase) domain 1"/>
    <property type="match status" value="1"/>
</dbReference>
<evidence type="ECO:0000256" key="2">
    <source>
        <dbReference type="ARBA" id="ARBA00022741"/>
    </source>
</evidence>
<dbReference type="CDD" id="cd14014">
    <property type="entry name" value="STKc_PknB_like"/>
    <property type="match status" value="1"/>
</dbReference>
<evidence type="ECO:0000313" key="9">
    <source>
        <dbReference type="Proteomes" id="UP000238322"/>
    </source>
</evidence>
<dbReference type="Pfam" id="PF00069">
    <property type="entry name" value="Pkinase"/>
    <property type="match status" value="1"/>
</dbReference>
<dbReference type="Gene3D" id="2.60.120.560">
    <property type="entry name" value="Exo-inulinase, domain 1"/>
    <property type="match status" value="3"/>
</dbReference>
<sequence length="1257" mass="138976">MTSPQLLSAVSDTERNQLEQLLMTFEETWTPEQILQVGEMVSAQFSPTARLAALFELAQIDLHRSWEAGKGRQVEFYLQQFPDLSTDPQIPPHLLASEYEARSATGNQQKESQYRERFANCFPQFVAIVKQNRQQASAALATNNQAASDTHPQQPDDFTNLPVEFGRYRILKQLGTGAMGKVYLAHDTQLDRQVALKTPQFRSNRNEELITRFYREARSAAKLQHRNICQVYDVGEIDGRHFISMAFIDGRCLADYIASGKQSAIRSCCILVLRLANGLSEAHRHNVVHRDLKPGNVMVDQKQEPVIMDFGLALQTDSQSRMTHEGSLLGSPAYMSPEQIQGKHSQVGPTTDIYALGVIFYELLTGELPFQASSLGELAYKIISTDPPKLSTLRADVDPTLAAIVEKMMAREAAERYQSMEEVAQTIRQYLSSATAIENETPSRATQADMPSPVPTSQPIPVAQPVPAAKPIPSEQPSLHNVAAQLDVAPQKTSQRFSGRRAKPIWPWIVGASLCGGLLILAAVMLLKTPYGTLRIETIGDLPNLEVLVDGNVVRLNEPNSTSATEHQLQLKLGEATLALAPGSNAFVLNGNGPERRISVQVEGGTLTSDKLTVARNGVTLLKLQLLPSDEPKVASSSKTPSTASPAAADASSSPMLPAAFPTGDVVAPFPAPGFDPLFNGKNLDGWDVFGHSGWSVQNGELVGTAPNDQNKVHGWLMNRGDFEDFELRLEYRLPPGGNSGVYIRAVPNPSEINEFDMNEVQLLDDTSLRYDDVRPNMRNAALWKVWPASPSLKLPPNQWHRLAIRVQGDGIQIWSNDVKVTAGKLPSEKSIGKKIGLQLMSSEVRFRNIQVRKLGATTPARPSKPSITESEPGFLSLFNHRDLSGWQYDGRVSGLWSVQDGLLQANKAYPDWPSFTEDLLVQMKTTQSNFRDFELRLRMRIASGGYCGVVLRRQEQEAIEVSFRPDRETKTMVKFWSKIAMKQREDSVVTDFNNPSLGPGEWFDVQISLVNDTLSVVVDNQKVLVAEVKGNKNPGPIELVIPPVSNGNVSFAEIAIKPLGALPATSNVPTEAEFTSLIGKDLSGWAQLGSDGWSVRNGILIGNPPPNQPRFKRWLMNTGSYENFELQFEYQLEPGGNSGVFIRAVRDAALSVTGDFYEVQLLDDTAPKYAKDPTTHLNGALWKALPASPGLRLPPKQWHRMTIRAQGDQLQVWSNDQKIVDGKLPRNTRPGTRIGLQLHTGKVMFRDLRIRELPSR</sequence>
<dbReference type="InterPro" id="IPR010496">
    <property type="entry name" value="AL/BT2_dom"/>
</dbReference>
<dbReference type="AlphaFoldDB" id="A0A2S8FYA8"/>
<evidence type="ECO:0000256" key="5">
    <source>
        <dbReference type="PROSITE-ProRule" id="PRU10141"/>
    </source>
</evidence>
<reference evidence="8 9" key="1">
    <citation type="submission" date="2018-02" db="EMBL/GenBank/DDBJ databases">
        <title>Comparative genomes isolates from brazilian mangrove.</title>
        <authorList>
            <person name="Araujo J.E."/>
            <person name="Taketani R.G."/>
            <person name="Silva M.C.P."/>
            <person name="Loureco M.V."/>
            <person name="Andreote F.D."/>
        </authorList>
    </citation>
    <scope>NUCLEOTIDE SEQUENCE [LARGE SCALE GENOMIC DNA]</scope>
    <source>
        <strain evidence="8 9">Hex-1 MGV</strain>
    </source>
</reference>
<evidence type="ECO:0000313" key="8">
    <source>
        <dbReference type="EMBL" id="PQO37175.1"/>
    </source>
</evidence>
<dbReference type="SUPFAM" id="SSF56112">
    <property type="entry name" value="Protein kinase-like (PK-like)"/>
    <property type="match status" value="1"/>
</dbReference>
<dbReference type="InterPro" id="IPR017441">
    <property type="entry name" value="Protein_kinase_ATP_BS"/>
</dbReference>
<feature type="region of interest" description="Disordered" evidence="6">
    <location>
        <begin position="630"/>
        <end position="653"/>
    </location>
</feature>
<dbReference type="PANTHER" id="PTHR43289">
    <property type="entry name" value="MITOGEN-ACTIVATED PROTEIN KINASE KINASE KINASE 20-RELATED"/>
    <property type="match status" value="1"/>
</dbReference>
<organism evidence="8 9">
    <name type="scientific">Blastopirellula marina</name>
    <dbReference type="NCBI Taxonomy" id="124"/>
    <lineage>
        <taxon>Bacteria</taxon>
        <taxon>Pseudomonadati</taxon>
        <taxon>Planctomycetota</taxon>
        <taxon>Planctomycetia</taxon>
        <taxon>Pirellulales</taxon>
        <taxon>Pirellulaceae</taxon>
        <taxon>Blastopirellula</taxon>
    </lineage>
</organism>
<comment type="caution">
    <text evidence="8">The sequence shown here is derived from an EMBL/GenBank/DDBJ whole genome shotgun (WGS) entry which is preliminary data.</text>
</comment>
<evidence type="ECO:0000256" key="4">
    <source>
        <dbReference type="ARBA" id="ARBA00022840"/>
    </source>
</evidence>
<dbReference type="SMART" id="SM00220">
    <property type="entry name" value="S_TKc"/>
    <property type="match status" value="1"/>
</dbReference>
<dbReference type="InterPro" id="IPR011009">
    <property type="entry name" value="Kinase-like_dom_sf"/>
</dbReference>
<feature type="compositionally biased region" description="Low complexity" evidence="6">
    <location>
        <begin position="635"/>
        <end position="653"/>
    </location>
</feature>
<dbReference type="Proteomes" id="UP000238322">
    <property type="component" value="Unassembled WGS sequence"/>
</dbReference>
<dbReference type="InterPro" id="IPR008271">
    <property type="entry name" value="Ser/Thr_kinase_AS"/>
</dbReference>
<dbReference type="OrthoDB" id="267889at2"/>
<evidence type="ECO:0000256" key="3">
    <source>
        <dbReference type="ARBA" id="ARBA00022777"/>
    </source>
</evidence>
<dbReference type="GO" id="GO:0016787">
    <property type="term" value="F:hydrolase activity"/>
    <property type="evidence" value="ECO:0007669"/>
    <property type="project" value="InterPro"/>
</dbReference>
<feature type="domain" description="Protein kinase" evidence="7">
    <location>
        <begin position="168"/>
        <end position="431"/>
    </location>
</feature>
<name>A0A2S8FYA8_9BACT</name>
<dbReference type="GO" id="GO:0004674">
    <property type="term" value="F:protein serine/threonine kinase activity"/>
    <property type="evidence" value="ECO:0007669"/>
    <property type="project" value="TreeGrafter"/>
</dbReference>
<dbReference type="GO" id="GO:0005524">
    <property type="term" value="F:ATP binding"/>
    <property type="evidence" value="ECO:0007669"/>
    <property type="project" value="UniProtKB-UniRule"/>
</dbReference>
<dbReference type="PANTHER" id="PTHR43289:SF6">
    <property type="entry name" value="SERINE_THREONINE-PROTEIN KINASE NEKL-3"/>
    <property type="match status" value="1"/>
</dbReference>
<gene>
    <name evidence="8" type="ORF">C5Y83_04250</name>
</gene>